<name>A0ABR0LM94_9PEZI</name>
<evidence type="ECO:0000313" key="3">
    <source>
        <dbReference type="Proteomes" id="UP001357485"/>
    </source>
</evidence>
<dbReference type="Proteomes" id="UP001357485">
    <property type="component" value="Unassembled WGS sequence"/>
</dbReference>
<sequence length="96" mass="10011">GKGKGKATISDRPNANSNPGDAASYADARPPTHHPDADDDDDDDYIIRTDHLKLNGSGKGKAKSVDSRADASGHEDLDGQQDFGDAAAGDEAELYS</sequence>
<accession>A0ABR0LM94</accession>
<feature type="region of interest" description="Disordered" evidence="1">
    <location>
        <begin position="1"/>
        <end position="96"/>
    </location>
</feature>
<evidence type="ECO:0000313" key="2">
    <source>
        <dbReference type="EMBL" id="KAK5200592.1"/>
    </source>
</evidence>
<reference evidence="2 3" key="1">
    <citation type="submission" date="2023-08" db="EMBL/GenBank/DDBJ databases">
        <title>Black Yeasts Isolated from many extreme environments.</title>
        <authorList>
            <person name="Coleine C."/>
            <person name="Stajich J.E."/>
            <person name="Selbmann L."/>
        </authorList>
    </citation>
    <scope>NUCLEOTIDE SEQUENCE [LARGE SCALE GENOMIC DNA]</scope>
    <source>
        <strain evidence="2 3">CCFEE 536</strain>
    </source>
</reference>
<organism evidence="2 3">
    <name type="scientific">Cryomyces antarcticus</name>
    <dbReference type="NCBI Taxonomy" id="329879"/>
    <lineage>
        <taxon>Eukaryota</taxon>
        <taxon>Fungi</taxon>
        <taxon>Dikarya</taxon>
        <taxon>Ascomycota</taxon>
        <taxon>Pezizomycotina</taxon>
        <taxon>Dothideomycetes</taxon>
        <taxon>Dothideomycetes incertae sedis</taxon>
        <taxon>Cryomyces</taxon>
    </lineage>
</organism>
<proteinExistence type="predicted"/>
<evidence type="ECO:0000256" key="1">
    <source>
        <dbReference type="SAM" id="MobiDB-lite"/>
    </source>
</evidence>
<protein>
    <recommendedName>
        <fullName evidence="4">Histone chaperone domain-containing protein</fullName>
    </recommendedName>
</protein>
<evidence type="ECO:0008006" key="4">
    <source>
        <dbReference type="Google" id="ProtNLM"/>
    </source>
</evidence>
<keyword evidence="3" id="KW-1185">Reference proteome</keyword>
<feature type="non-terminal residue" evidence="2">
    <location>
        <position position="1"/>
    </location>
</feature>
<dbReference type="EMBL" id="JAVRRA010017332">
    <property type="protein sequence ID" value="KAK5200592.1"/>
    <property type="molecule type" value="Genomic_DNA"/>
</dbReference>
<gene>
    <name evidence="2" type="ORF">LTR16_005589</name>
</gene>
<feature type="compositionally biased region" description="Basic and acidic residues" evidence="1">
    <location>
        <begin position="63"/>
        <end position="77"/>
    </location>
</feature>
<comment type="caution">
    <text evidence="2">The sequence shown here is derived from an EMBL/GenBank/DDBJ whole genome shotgun (WGS) entry which is preliminary data.</text>
</comment>